<accession>S0EY49</accession>
<dbReference type="KEGG" id="ccz:CCALI_02854"/>
<sequence length="71" mass="8107">MPQALAGFPSRRLGLSDREFEPLGFQPNNLQEHKNMSAQLIKTLDRLIVVLMVTILLVLSWPVCVALWPHR</sequence>
<dbReference type="EMBL" id="HF951689">
    <property type="protein sequence ID" value="CCW36639.1"/>
    <property type="molecule type" value="Genomic_DNA"/>
</dbReference>
<organism evidence="2 3">
    <name type="scientific">Chthonomonas calidirosea (strain DSM 23976 / ICMP 18418 / T49)</name>
    <dbReference type="NCBI Taxonomy" id="1303518"/>
    <lineage>
        <taxon>Bacteria</taxon>
        <taxon>Bacillati</taxon>
        <taxon>Armatimonadota</taxon>
        <taxon>Chthonomonadia</taxon>
        <taxon>Chthonomonadales</taxon>
        <taxon>Chthonomonadaceae</taxon>
        <taxon>Chthonomonas</taxon>
    </lineage>
</organism>
<proteinExistence type="predicted"/>
<dbReference type="HOGENOM" id="CLU_2732722_0_0_0"/>
<keyword evidence="3" id="KW-1185">Reference proteome</keyword>
<dbReference type="InParanoid" id="S0EY49"/>
<protein>
    <submittedName>
        <fullName evidence="2">Uncharacterized protein</fullName>
    </submittedName>
</protein>
<reference evidence="3" key="1">
    <citation type="submission" date="2013-03" db="EMBL/GenBank/DDBJ databases">
        <title>Genome sequence of Chthonomonas calidirosea, the first sequenced genome from the Armatimonadetes phylum (formally candidate division OP10).</title>
        <authorList>
            <person name="Lee K.C.Y."/>
            <person name="Morgan X.C."/>
            <person name="Dunfield P.F."/>
            <person name="Tamas I."/>
            <person name="Houghton K.M."/>
            <person name="Vyssotski M."/>
            <person name="Ryan J.L.J."/>
            <person name="Lagutin K."/>
            <person name="McDonald I.R."/>
            <person name="Stott M.B."/>
        </authorList>
    </citation>
    <scope>NUCLEOTIDE SEQUENCE [LARGE SCALE GENOMIC DNA]</scope>
    <source>
        <strain evidence="3">DSM 23976 / ICMP 18418 / T49</strain>
    </source>
</reference>
<keyword evidence="1" id="KW-1133">Transmembrane helix</keyword>
<evidence type="ECO:0000256" key="1">
    <source>
        <dbReference type="SAM" id="Phobius"/>
    </source>
</evidence>
<dbReference type="Proteomes" id="UP000014227">
    <property type="component" value="Chromosome I"/>
</dbReference>
<feature type="transmembrane region" description="Helical" evidence="1">
    <location>
        <begin position="47"/>
        <end position="68"/>
    </location>
</feature>
<evidence type="ECO:0000313" key="3">
    <source>
        <dbReference type="Proteomes" id="UP000014227"/>
    </source>
</evidence>
<name>S0EY49_CHTCT</name>
<keyword evidence="1" id="KW-0472">Membrane</keyword>
<gene>
    <name evidence="2" type="ORF">CCALI_02854</name>
</gene>
<dbReference type="PATRIC" id="fig|1303518.3.peg.2959"/>
<keyword evidence="1" id="KW-0812">Transmembrane</keyword>
<evidence type="ECO:0000313" key="2">
    <source>
        <dbReference type="EMBL" id="CCW36639.1"/>
    </source>
</evidence>
<dbReference type="AlphaFoldDB" id="S0EY49"/>